<dbReference type="PRINTS" id="PR00689">
    <property type="entry name" value="ACOABINDINGP"/>
</dbReference>
<dbReference type="Gene3D" id="1.20.80.10">
    <property type="match status" value="1"/>
</dbReference>
<dbReference type="Pfam" id="PF00887">
    <property type="entry name" value="ACBP"/>
    <property type="match status" value="1"/>
</dbReference>
<dbReference type="GO" id="GO:0004165">
    <property type="term" value="F:delta(3)-delta(2)-enoyl-CoA isomerase activity"/>
    <property type="evidence" value="ECO:0007669"/>
    <property type="project" value="UniProtKB-ARBA"/>
</dbReference>
<dbReference type="InterPro" id="IPR014748">
    <property type="entry name" value="Enoyl-CoA_hydra_C"/>
</dbReference>
<dbReference type="SUPFAM" id="SSF52096">
    <property type="entry name" value="ClpP/crotonase"/>
    <property type="match status" value="1"/>
</dbReference>
<dbReference type="InterPro" id="IPR022408">
    <property type="entry name" value="Acyl-CoA-binding_prot_CS"/>
</dbReference>
<evidence type="ECO:0000313" key="6">
    <source>
        <dbReference type="Proteomes" id="UP000820818"/>
    </source>
</evidence>
<dbReference type="Gene3D" id="3.90.226.10">
    <property type="entry name" value="2-enoyl-CoA Hydratase, Chain A, domain 1"/>
    <property type="match status" value="1"/>
</dbReference>
<dbReference type="GO" id="GO:0000062">
    <property type="term" value="F:fatty-acyl-CoA binding"/>
    <property type="evidence" value="ECO:0007669"/>
    <property type="project" value="InterPro"/>
</dbReference>
<dbReference type="InterPro" id="IPR035984">
    <property type="entry name" value="Acyl-CoA-binding_sf"/>
</dbReference>
<dbReference type="InterPro" id="IPR029045">
    <property type="entry name" value="ClpP/crotonase-like_dom_sf"/>
</dbReference>
<accession>A0AAD5PSI7</accession>
<keyword evidence="6" id="KW-1185">Reference proteome</keyword>
<dbReference type="InterPro" id="IPR051053">
    <property type="entry name" value="ECH/Chromodomain_protein"/>
</dbReference>
<dbReference type="InterPro" id="IPR014352">
    <property type="entry name" value="FERM/acyl-CoA-bd_prot_sf"/>
</dbReference>
<keyword evidence="2" id="KW-0576">Peroxisome</keyword>
<dbReference type="PANTHER" id="PTHR43684:SF1">
    <property type="entry name" value="ENOYL-COA DELTA ISOMERASE 2"/>
    <property type="match status" value="1"/>
</dbReference>
<gene>
    <name evidence="5" type="ORF">GHT06_018772</name>
</gene>
<keyword evidence="3" id="KW-0413">Isomerase</keyword>
<evidence type="ECO:0000313" key="5">
    <source>
        <dbReference type="EMBL" id="KAI9556198.1"/>
    </source>
</evidence>
<dbReference type="PROSITE" id="PS00880">
    <property type="entry name" value="ACB_1"/>
    <property type="match status" value="1"/>
</dbReference>
<dbReference type="PROSITE" id="PS51228">
    <property type="entry name" value="ACB_2"/>
    <property type="match status" value="1"/>
</dbReference>
<dbReference type="Proteomes" id="UP000820818">
    <property type="component" value="Linkage Group LG7"/>
</dbReference>
<protein>
    <recommendedName>
        <fullName evidence="4">ACB domain-containing protein</fullName>
    </recommendedName>
</protein>
<dbReference type="AlphaFoldDB" id="A0AAD5PSI7"/>
<sequence length="398" mass="43556">MIIPTVANLVRSQCLSVMLLKRSFLNSPNHRKCLASATGIRLMSTSISQQFDEAQKRLQTLKTSPGNEAKLKLYGLFKQATVGAVNTKRPGMTDFVGKAKWDAWNSLGSMSQDEAKNKYIAFVDSLVGPANSTESLNNAVESSLPGFDVTMDGKLRIITLNKPTTKNAFTLGMYVGFAKLLKDAAEDPNTTIVAVTGAGNMFSSGNDLTAFTSFTGTVREAAEEGKRCLNIFVSSLIDFPKPIIGVVNGPAVGIACTILGLMDAVYATDRGWFQTPFSALGQSPEACSSHTFPKLMGSLKANEMLFFNKTITATEACKLGLVTSVIPDANFQSEVWPKLKEWSELPQKSLVHSKELSRQFDRELLHKVNEAECDRLLERWQSSDCMEAVMKFFSKNAK</sequence>
<reference evidence="5 6" key="1">
    <citation type="submission" date="2022-05" db="EMBL/GenBank/DDBJ databases">
        <title>A multi-omics perspective on studying reproductive biology in Daphnia sinensis.</title>
        <authorList>
            <person name="Jia J."/>
        </authorList>
    </citation>
    <scope>NUCLEOTIDE SEQUENCE [LARGE SCALE GENOMIC DNA]</scope>
    <source>
        <strain evidence="5 6">WSL</strain>
    </source>
</reference>
<name>A0AAD5PSI7_9CRUS</name>
<dbReference type="FunFam" id="3.90.226.10:FF:000084">
    <property type="entry name" value="Enoyl-CoA delta isomerase 2, mitochondrial"/>
    <property type="match status" value="1"/>
</dbReference>
<dbReference type="CDD" id="cd00435">
    <property type="entry name" value="ACBP"/>
    <property type="match status" value="1"/>
</dbReference>
<dbReference type="GO" id="GO:0005777">
    <property type="term" value="C:peroxisome"/>
    <property type="evidence" value="ECO:0007669"/>
    <property type="project" value="UniProtKB-SubCell"/>
</dbReference>
<dbReference type="SUPFAM" id="SSF47027">
    <property type="entry name" value="Acyl-CoA binding protein"/>
    <property type="match status" value="1"/>
</dbReference>
<dbReference type="Pfam" id="PF00378">
    <property type="entry name" value="ECH_1"/>
    <property type="match status" value="1"/>
</dbReference>
<proteinExistence type="predicted"/>
<dbReference type="InterPro" id="IPR000582">
    <property type="entry name" value="Acyl-CoA-binding_protein"/>
</dbReference>
<dbReference type="InterPro" id="IPR001753">
    <property type="entry name" value="Enoyl-CoA_hydra/iso"/>
</dbReference>
<dbReference type="Gene3D" id="1.10.12.10">
    <property type="entry name" value="Lyase 2-enoyl-coa Hydratase, Chain A, domain 2"/>
    <property type="match status" value="1"/>
</dbReference>
<dbReference type="CDD" id="cd06558">
    <property type="entry name" value="crotonase-like"/>
    <property type="match status" value="1"/>
</dbReference>
<comment type="subcellular location">
    <subcellularLocation>
        <location evidence="1">Peroxisome</location>
    </subcellularLocation>
</comment>
<dbReference type="EMBL" id="WJBH02000007">
    <property type="protein sequence ID" value="KAI9556198.1"/>
    <property type="molecule type" value="Genomic_DNA"/>
</dbReference>
<comment type="caution">
    <text evidence="5">The sequence shown here is derived from an EMBL/GenBank/DDBJ whole genome shotgun (WGS) entry which is preliminary data.</text>
</comment>
<evidence type="ECO:0000256" key="1">
    <source>
        <dbReference type="ARBA" id="ARBA00004275"/>
    </source>
</evidence>
<organism evidence="5 6">
    <name type="scientific">Daphnia sinensis</name>
    <dbReference type="NCBI Taxonomy" id="1820382"/>
    <lineage>
        <taxon>Eukaryota</taxon>
        <taxon>Metazoa</taxon>
        <taxon>Ecdysozoa</taxon>
        <taxon>Arthropoda</taxon>
        <taxon>Crustacea</taxon>
        <taxon>Branchiopoda</taxon>
        <taxon>Diplostraca</taxon>
        <taxon>Cladocera</taxon>
        <taxon>Anomopoda</taxon>
        <taxon>Daphniidae</taxon>
        <taxon>Daphnia</taxon>
        <taxon>Daphnia similis group</taxon>
    </lineage>
</organism>
<dbReference type="PANTHER" id="PTHR43684">
    <property type="match status" value="1"/>
</dbReference>
<evidence type="ECO:0000259" key="4">
    <source>
        <dbReference type="PROSITE" id="PS51228"/>
    </source>
</evidence>
<evidence type="ECO:0000256" key="3">
    <source>
        <dbReference type="ARBA" id="ARBA00023235"/>
    </source>
</evidence>
<evidence type="ECO:0000256" key="2">
    <source>
        <dbReference type="ARBA" id="ARBA00023140"/>
    </source>
</evidence>
<feature type="domain" description="ACB" evidence="4">
    <location>
        <begin position="47"/>
        <end position="132"/>
    </location>
</feature>